<proteinExistence type="predicted"/>
<dbReference type="Proteomes" id="UP000077355">
    <property type="component" value="Unassembled WGS sequence"/>
</dbReference>
<keyword evidence="4" id="KW-1185">Reference proteome</keyword>
<dbReference type="OrthoDB" id="9812611at2"/>
<organism evidence="3 4">
    <name type="scientific">Paenibacillus antarcticus</name>
    <dbReference type="NCBI Taxonomy" id="253703"/>
    <lineage>
        <taxon>Bacteria</taxon>
        <taxon>Bacillati</taxon>
        <taxon>Bacillota</taxon>
        <taxon>Bacilli</taxon>
        <taxon>Bacillales</taxon>
        <taxon>Paenibacillaceae</taxon>
        <taxon>Paenibacillus</taxon>
    </lineage>
</organism>
<comment type="caution">
    <text evidence="3">The sequence shown here is derived from an EMBL/GenBank/DDBJ whole genome shotgun (WGS) entry which is preliminary data.</text>
</comment>
<dbReference type="EMBL" id="LVJI01000001">
    <property type="protein sequence ID" value="OAB48498.1"/>
    <property type="molecule type" value="Genomic_DNA"/>
</dbReference>
<protein>
    <submittedName>
        <fullName evidence="3">Antirepressor</fullName>
    </submittedName>
</protein>
<dbReference type="InterPro" id="IPR018873">
    <property type="entry name" value="KilA-N_DNA-bd_domain"/>
</dbReference>
<evidence type="ECO:0000313" key="3">
    <source>
        <dbReference type="EMBL" id="OAB48498.1"/>
    </source>
</evidence>
<sequence>MNQLQVINHNGQRVLSTAQLAESFGTETKIISKNFERNESRYSKDKHFFLLEGDELRAFKASRQNDVSPNINCLYFWTEKGAWLHAKSLNTDKAWEAYESLVDDYYRIKDVQALDTSALSPQLQLLINMEQGLKQIEQRQQQTEQQLTTIKETFLKRDENWRSKINGMLNGSANRMGGHQEVRRESYRLLEERAKCNLGVRLTNLHERLTEQGVTKTKIKDTNRLDVIESEPRLKEIYTTIVKELAIGTLI</sequence>
<feature type="coiled-coil region" evidence="1">
    <location>
        <begin position="126"/>
        <end position="153"/>
    </location>
</feature>
<name>A0A168R2C5_9BACL</name>
<feature type="domain" description="KilA-N DNA-binding" evidence="2">
    <location>
        <begin position="5"/>
        <end position="88"/>
    </location>
</feature>
<gene>
    <name evidence="3" type="ORF">PBAT_02370</name>
</gene>
<evidence type="ECO:0000313" key="4">
    <source>
        <dbReference type="Proteomes" id="UP000077355"/>
    </source>
</evidence>
<dbReference type="RefSeq" id="WP_068646148.1">
    <property type="nucleotide sequence ID" value="NZ_CP043611.1"/>
</dbReference>
<reference evidence="3 4" key="1">
    <citation type="submission" date="2016-03" db="EMBL/GenBank/DDBJ databases">
        <title>Draft genome sequence of Paenibacillus antarcticus CECT 5836.</title>
        <authorList>
            <person name="Shin S.-K."/>
            <person name="Yi H."/>
        </authorList>
    </citation>
    <scope>NUCLEOTIDE SEQUENCE [LARGE SCALE GENOMIC DNA]</scope>
    <source>
        <strain evidence="3 4">CECT 5836</strain>
    </source>
</reference>
<dbReference type="Pfam" id="PF10543">
    <property type="entry name" value="ORF6N"/>
    <property type="match status" value="1"/>
</dbReference>
<evidence type="ECO:0000256" key="1">
    <source>
        <dbReference type="SAM" id="Coils"/>
    </source>
</evidence>
<dbReference type="AlphaFoldDB" id="A0A168R2C5"/>
<accession>A0A168R2C5</accession>
<evidence type="ECO:0000259" key="2">
    <source>
        <dbReference type="Pfam" id="PF10543"/>
    </source>
</evidence>
<keyword evidence="1" id="KW-0175">Coiled coil</keyword>